<keyword evidence="4" id="KW-1000">Mitochondrion outer membrane</keyword>
<dbReference type="GO" id="GO:0030150">
    <property type="term" value="P:protein import into mitochondrial matrix"/>
    <property type="evidence" value="ECO:0007669"/>
    <property type="project" value="TreeGrafter"/>
</dbReference>
<keyword evidence="2" id="KW-0812">Transmembrane</keyword>
<evidence type="ECO:0000313" key="13">
    <source>
        <dbReference type="Proteomes" id="UP000751190"/>
    </source>
</evidence>
<dbReference type="AlphaFoldDB" id="A0A8J6CEW2"/>
<evidence type="ECO:0000256" key="4">
    <source>
        <dbReference type="ARBA" id="ARBA00022787"/>
    </source>
</evidence>
<evidence type="ECO:0000256" key="9">
    <source>
        <dbReference type="ARBA" id="ARBA00038030"/>
    </source>
</evidence>
<evidence type="ECO:0000313" key="12">
    <source>
        <dbReference type="EMBL" id="KAG8467345.1"/>
    </source>
</evidence>
<dbReference type="SUPFAM" id="SSF48452">
    <property type="entry name" value="TPR-like"/>
    <property type="match status" value="3"/>
</dbReference>
<evidence type="ECO:0000256" key="8">
    <source>
        <dbReference type="ARBA" id="ARBA00023136"/>
    </source>
</evidence>
<dbReference type="PANTHER" id="PTHR46208:SF1">
    <property type="entry name" value="MITOCHONDRIAL IMPORT RECEPTOR SUBUNIT TOM70"/>
    <property type="match status" value="1"/>
</dbReference>
<dbReference type="GO" id="GO:0045039">
    <property type="term" value="P:protein insertion into mitochondrial inner membrane"/>
    <property type="evidence" value="ECO:0007669"/>
    <property type="project" value="TreeGrafter"/>
</dbReference>
<dbReference type="OMA" id="QWRGDIE"/>
<reference evidence="12" key="1">
    <citation type="submission" date="2021-05" db="EMBL/GenBank/DDBJ databases">
        <title>The genome of the haptophyte Pavlova lutheri (Diacronema luteri, Pavlovales) - a model for lipid biosynthesis in eukaryotic algae.</title>
        <authorList>
            <person name="Hulatt C.J."/>
            <person name="Posewitz M.C."/>
        </authorList>
    </citation>
    <scope>NUCLEOTIDE SEQUENCE</scope>
    <source>
        <strain evidence="12">NIVA-4/92</strain>
    </source>
</reference>
<feature type="repeat" description="TPR" evidence="10">
    <location>
        <begin position="84"/>
        <end position="117"/>
    </location>
</feature>
<feature type="region of interest" description="Disordered" evidence="11">
    <location>
        <begin position="32"/>
        <end position="58"/>
    </location>
</feature>
<keyword evidence="5 10" id="KW-0802">TPR repeat</keyword>
<comment type="subcellular location">
    <subcellularLocation>
        <location evidence="1">Mitochondrion outer membrane</location>
        <topology evidence="1">Single-pass membrane protein</topology>
    </subcellularLocation>
</comment>
<evidence type="ECO:0000256" key="10">
    <source>
        <dbReference type="PROSITE-ProRule" id="PRU00339"/>
    </source>
</evidence>
<evidence type="ECO:0000256" key="11">
    <source>
        <dbReference type="SAM" id="MobiDB-lite"/>
    </source>
</evidence>
<dbReference type="Pfam" id="PF13432">
    <property type="entry name" value="TPR_16"/>
    <property type="match status" value="1"/>
</dbReference>
<organism evidence="12 13">
    <name type="scientific">Diacronema lutheri</name>
    <name type="common">Unicellular marine alga</name>
    <name type="synonym">Monochrysis lutheri</name>
    <dbReference type="NCBI Taxonomy" id="2081491"/>
    <lineage>
        <taxon>Eukaryota</taxon>
        <taxon>Haptista</taxon>
        <taxon>Haptophyta</taxon>
        <taxon>Pavlovophyceae</taxon>
        <taxon>Pavlovales</taxon>
        <taxon>Pavlovaceae</taxon>
        <taxon>Diacronema</taxon>
    </lineage>
</organism>
<gene>
    <name evidence="12" type="ORF">KFE25_000661</name>
</gene>
<dbReference type="EMBL" id="JAGTXO010000006">
    <property type="protein sequence ID" value="KAG8467345.1"/>
    <property type="molecule type" value="Genomic_DNA"/>
</dbReference>
<dbReference type="Proteomes" id="UP000751190">
    <property type="component" value="Unassembled WGS sequence"/>
</dbReference>
<dbReference type="InterPro" id="IPR019734">
    <property type="entry name" value="TPR_rpt"/>
</dbReference>
<evidence type="ECO:0000256" key="6">
    <source>
        <dbReference type="ARBA" id="ARBA00022989"/>
    </source>
</evidence>
<comment type="similarity">
    <text evidence="9">Belongs to the Tom70 family.</text>
</comment>
<evidence type="ECO:0000256" key="5">
    <source>
        <dbReference type="ARBA" id="ARBA00022803"/>
    </source>
</evidence>
<keyword evidence="7" id="KW-0496">Mitochondrion</keyword>
<dbReference type="InterPro" id="IPR011990">
    <property type="entry name" value="TPR-like_helical_dom_sf"/>
</dbReference>
<evidence type="ECO:0008006" key="14">
    <source>
        <dbReference type="Google" id="ProtNLM"/>
    </source>
</evidence>
<dbReference type="PANTHER" id="PTHR46208">
    <property type="entry name" value="MITOCHONDRIAL IMPORT RECEPTOR SUBUNIT TOM70"/>
    <property type="match status" value="1"/>
</dbReference>
<keyword evidence="3" id="KW-0677">Repeat</keyword>
<dbReference type="GO" id="GO:0008320">
    <property type="term" value="F:protein transmembrane transporter activity"/>
    <property type="evidence" value="ECO:0007669"/>
    <property type="project" value="TreeGrafter"/>
</dbReference>
<dbReference type="GO" id="GO:0030943">
    <property type="term" value="F:mitochondrion targeting sequence binding"/>
    <property type="evidence" value="ECO:0007669"/>
    <property type="project" value="TreeGrafter"/>
</dbReference>
<dbReference type="Pfam" id="PF13414">
    <property type="entry name" value="TPR_11"/>
    <property type="match status" value="1"/>
</dbReference>
<keyword evidence="8" id="KW-0472">Membrane</keyword>
<feature type="repeat" description="TPR" evidence="10">
    <location>
        <begin position="320"/>
        <end position="353"/>
    </location>
</feature>
<evidence type="ECO:0000256" key="1">
    <source>
        <dbReference type="ARBA" id="ARBA00004572"/>
    </source>
</evidence>
<accession>A0A8J6CEW2</accession>
<name>A0A8J6CEW2_DIALT</name>
<evidence type="ECO:0000256" key="7">
    <source>
        <dbReference type="ARBA" id="ARBA00023128"/>
    </source>
</evidence>
<sequence length="605" mass="65748">MRAPLVAAGLVAGGVGLYVLLRWRRAAAAAAAGKEGVDAPPAHAGRPRGGLPEPPSSIAPIAEEEEEGDGARAPLTPAEAWEEAMRAKERGNKRFTGRQYEQALRDYSRAISTAPDSADERVSVFYCNRAACLSMLDDFAGCVRDCDAALAINPKYVKALNRRGSALEKLDNLDGALLDYTASCLLSCFEQQATIQAADRVLKVIGQRKAEERSRTATKRLPSPNFIRTFMDSFVSHRRLLTPVGGQAQTAAQAGARRAACAREAEPAKHAALLEEEAIALMSEQRFDEALAAWEAAIGAWAEAAAAGRHGARPGARGAQRAHNMVGTFYHVRGSLDEALAQYEQALALDESDANALIKRASLHFEREAMAPCLADFDAAHKAARGREQADVCCHRGQVFMLRGQLHEAIAELERGLAIDSSVMLTHIQLAMSLYRLERRDDALRAFVEAERLFPDCADVYNFHGELLVECGQMAEALVKFDTAIRVGGDRLAAAYVNKANALAISRGGPDDEVLRLIEKAALVDPLSEAALVHLAQMKWHRSELAEAVALYDRAIELLRTKEELSEAYGMREAADAHLKLLKAQPLIYEPAMALNRARNVQRGA</sequence>
<dbReference type="PROSITE" id="PS50005">
    <property type="entry name" value="TPR"/>
    <property type="match status" value="2"/>
</dbReference>
<dbReference type="Gene3D" id="1.25.40.10">
    <property type="entry name" value="Tetratricopeptide repeat domain"/>
    <property type="match status" value="2"/>
</dbReference>
<keyword evidence="6" id="KW-1133">Transmembrane helix</keyword>
<dbReference type="GO" id="GO:0005741">
    <property type="term" value="C:mitochondrial outer membrane"/>
    <property type="evidence" value="ECO:0007669"/>
    <property type="project" value="UniProtKB-SubCell"/>
</dbReference>
<protein>
    <recommendedName>
        <fullName evidence="14">Mitochondrial import receptor subunit TOM70</fullName>
    </recommendedName>
</protein>
<evidence type="ECO:0000256" key="2">
    <source>
        <dbReference type="ARBA" id="ARBA00022692"/>
    </source>
</evidence>
<dbReference type="SMART" id="SM00028">
    <property type="entry name" value="TPR"/>
    <property type="match status" value="10"/>
</dbReference>
<proteinExistence type="inferred from homology"/>
<evidence type="ECO:0000256" key="3">
    <source>
        <dbReference type="ARBA" id="ARBA00022737"/>
    </source>
</evidence>
<dbReference type="OrthoDB" id="2942533at2759"/>
<comment type="caution">
    <text evidence="12">The sequence shown here is derived from an EMBL/GenBank/DDBJ whole genome shotgun (WGS) entry which is preliminary data.</text>
</comment>
<keyword evidence="13" id="KW-1185">Reference proteome</keyword>